<keyword evidence="6" id="KW-0224">Dipeptidase</keyword>
<organism evidence="9 10">
    <name type="scientific">Nocardiopsis mangrovi</name>
    <dbReference type="NCBI Taxonomy" id="1179818"/>
    <lineage>
        <taxon>Bacteria</taxon>
        <taxon>Bacillati</taxon>
        <taxon>Actinomycetota</taxon>
        <taxon>Actinomycetes</taxon>
        <taxon>Streptosporangiales</taxon>
        <taxon>Nocardiopsidaceae</taxon>
        <taxon>Nocardiopsis</taxon>
    </lineage>
</organism>
<evidence type="ECO:0000313" key="10">
    <source>
        <dbReference type="Proteomes" id="UP001595923"/>
    </source>
</evidence>
<proteinExistence type="predicted"/>
<evidence type="ECO:0000256" key="4">
    <source>
        <dbReference type="ARBA" id="ARBA00022801"/>
    </source>
</evidence>
<evidence type="ECO:0000256" key="7">
    <source>
        <dbReference type="ARBA" id="ARBA00023049"/>
    </source>
</evidence>
<evidence type="ECO:0000256" key="1">
    <source>
        <dbReference type="ARBA" id="ARBA00001362"/>
    </source>
</evidence>
<protein>
    <submittedName>
        <fullName evidence="9">M15 family metallopeptidase</fullName>
    </submittedName>
</protein>
<keyword evidence="5" id="KW-0862">Zinc</keyword>
<dbReference type="RefSeq" id="WP_378571677.1">
    <property type="nucleotide sequence ID" value="NZ_JBHSFQ010000003.1"/>
</dbReference>
<comment type="catalytic activity">
    <reaction evidence="1">
        <text>D-alanyl-D-alanine + H2O = 2 D-alanine</text>
        <dbReference type="Rhea" id="RHEA:20661"/>
        <dbReference type="ChEBI" id="CHEBI:15377"/>
        <dbReference type="ChEBI" id="CHEBI:57416"/>
        <dbReference type="ChEBI" id="CHEBI:57822"/>
        <dbReference type="EC" id="3.4.13.22"/>
    </reaction>
</comment>
<name>A0ABV9DQ81_9ACTN</name>
<keyword evidence="4" id="KW-0378">Hydrolase</keyword>
<evidence type="ECO:0000256" key="8">
    <source>
        <dbReference type="ARBA" id="ARBA00023316"/>
    </source>
</evidence>
<evidence type="ECO:0000256" key="2">
    <source>
        <dbReference type="ARBA" id="ARBA00022670"/>
    </source>
</evidence>
<keyword evidence="7" id="KW-0482">Metalloprotease</keyword>
<sequence length="216" mass="23483">MTHPLLADPEVSELPVRECGESLVDLRDLGILCMNPDDVAGMRVRSTLGARLSEAQRALPSGIRFGVAQGHRSPESQNAIIADYTATLRRLHPEKGEAEIARLSSRFVAPIAVAPHVAGAAVDLTLVDDKGDRLWMGTEIDATPEQSDGACYFDAPGLDPDARRHRTIMADALGAQGLVNYPTEWWHWSYGDRYWAYATSAPYALYGPWPAAEAAA</sequence>
<evidence type="ECO:0000256" key="5">
    <source>
        <dbReference type="ARBA" id="ARBA00022833"/>
    </source>
</evidence>
<gene>
    <name evidence="9" type="ORF">ACFO4E_04210</name>
</gene>
<accession>A0ABV9DQ81</accession>
<keyword evidence="8" id="KW-0961">Cell wall biogenesis/degradation</keyword>
<keyword evidence="10" id="KW-1185">Reference proteome</keyword>
<keyword evidence="3" id="KW-0479">Metal-binding</keyword>
<dbReference type="Gene3D" id="3.30.1380.10">
    <property type="match status" value="1"/>
</dbReference>
<dbReference type="Proteomes" id="UP001595923">
    <property type="component" value="Unassembled WGS sequence"/>
</dbReference>
<dbReference type="InterPro" id="IPR000755">
    <property type="entry name" value="A_A_dipeptidase"/>
</dbReference>
<evidence type="ECO:0000256" key="3">
    <source>
        <dbReference type="ARBA" id="ARBA00022723"/>
    </source>
</evidence>
<dbReference type="EMBL" id="JBHSFQ010000003">
    <property type="protein sequence ID" value="MFC4561055.1"/>
    <property type="molecule type" value="Genomic_DNA"/>
</dbReference>
<dbReference type="PANTHER" id="PTHR43126">
    <property type="entry name" value="D-ALANYL-D-ALANINE DIPEPTIDASE"/>
    <property type="match status" value="1"/>
</dbReference>
<dbReference type="InterPro" id="IPR009045">
    <property type="entry name" value="Zn_M74/Hedgehog-like"/>
</dbReference>
<evidence type="ECO:0000313" key="9">
    <source>
        <dbReference type="EMBL" id="MFC4561055.1"/>
    </source>
</evidence>
<comment type="caution">
    <text evidence="9">The sequence shown here is derived from an EMBL/GenBank/DDBJ whole genome shotgun (WGS) entry which is preliminary data.</text>
</comment>
<dbReference type="Pfam" id="PF01427">
    <property type="entry name" value="Peptidase_M15"/>
    <property type="match status" value="1"/>
</dbReference>
<dbReference type="SUPFAM" id="SSF55166">
    <property type="entry name" value="Hedgehog/DD-peptidase"/>
    <property type="match status" value="1"/>
</dbReference>
<evidence type="ECO:0000256" key="6">
    <source>
        <dbReference type="ARBA" id="ARBA00022997"/>
    </source>
</evidence>
<keyword evidence="2" id="KW-0645">Protease</keyword>
<dbReference type="PANTHER" id="PTHR43126:SF2">
    <property type="entry name" value="D-ALANYL-D-ALANINE DIPEPTIDASE"/>
    <property type="match status" value="1"/>
</dbReference>
<reference evidence="10" key="1">
    <citation type="journal article" date="2019" name="Int. J. Syst. Evol. Microbiol.">
        <title>The Global Catalogue of Microorganisms (GCM) 10K type strain sequencing project: providing services to taxonomists for standard genome sequencing and annotation.</title>
        <authorList>
            <consortium name="The Broad Institute Genomics Platform"/>
            <consortium name="The Broad Institute Genome Sequencing Center for Infectious Disease"/>
            <person name="Wu L."/>
            <person name="Ma J."/>
        </authorList>
    </citation>
    <scope>NUCLEOTIDE SEQUENCE [LARGE SCALE GENOMIC DNA]</scope>
    <source>
        <strain evidence="10">XZYJ18</strain>
    </source>
</reference>